<dbReference type="Proteomes" id="UP000229794">
    <property type="component" value="Unassembled WGS sequence"/>
</dbReference>
<feature type="domain" description="Methyltransferase FkbM" evidence="1">
    <location>
        <begin position="81"/>
        <end position="240"/>
    </location>
</feature>
<protein>
    <recommendedName>
        <fullName evidence="1">Methyltransferase FkbM domain-containing protein</fullName>
    </recommendedName>
</protein>
<dbReference type="InterPro" id="IPR006342">
    <property type="entry name" value="FkbM_mtfrase"/>
</dbReference>
<dbReference type="EMBL" id="PCST01000006">
    <property type="protein sequence ID" value="PIP55971.1"/>
    <property type="molecule type" value="Genomic_DNA"/>
</dbReference>
<accession>A0A2H0BEA9</accession>
<organism evidence="2 3">
    <name type="scientific">Candidatus Zambryskibacteria bacterium CG22_combo_CG10-13_8_21_14_all_42_17</name>
    <dbReference type="NCBI Taxonomy" id="1975118"/>
    <lineage>
        <taxon>Bacteria</taxon>
        <taxon>Candidatus Zambryskiibacteriota</taxon>
    </lineage>
</organism>
<dbReference type="PANTHER" id="PTHR34203:SF15">
    <property type="entry name" value="SLL1173 PROTEIN"/>
    <property type="match status" value="1"/>
</dbReference>
<dbReference type="InterPro" id="IPR029063">
    <property type="entry name" value="SAM-dependent_MTases_sf"/>
</dbReference>
<dbReference type="Pfam" id="PF05050">
    <property type="entry name" value="Methyltransf_21"/>
    <property type="match status" value="1"/>
</dbReference>
<sequence length="258" mass="29359">MLMAMNIAKRIRWKFLLGVFKIKRVVNKQFGIRRLDYEQQDIFILTDTLREWETRARSVRKEPKTVSWIEKNGGKDAVFYDIGANIGAYSLIAAARGVRVVAFEPAPQNIYKLHENILLNKLNERITVVPLMLAEREGVAKSYIKVRNFGASHSFSFHEQLSDRNLVGQNFLAVSLDLCVQMFSLSKPTMIKIDVDGAEIDLLDGATKILQNSILKHILIEVGDDNKGIIQVLTNFGFELVDQERSGPATTNYIFERL</sequence>
<evidence type="ECO:0000313" key="3">
    <source>
        <dbReference type="Proteomes" id="UP000229794"/>
    </source>
</evidence>
<dbReference type="NCBIfam" id="TIGR01444">
    <property type="entry name" value="fkbM_fam"/>
    <property type="match status" value="1"/>
</dbReference>
<evidence type="ECO:0000313" key="2">
    <source>
        <dbReference type="EMBL" id="PIP55971.1"/>
    </source>
</evidence>
<comment type="caution">
    <text evidence="2">The sequence shown here is derived from an EMBL/GenBank/DDBJ whole genome shotgun (WGS) entry which is preliminary data.</text>
</comment>
<dbReference type="InterPro" id="IPR052514">
    <property type="entry name" value="SAM-dependent_MTase"/>
</dbReference>
<dbReference type="Gene3D" id="3.40.50.150">
    <property type="entry name" value="Vaccinia Virus protein VP39"/>
    <property type="match status" value="1"/>
</dbReference>
<reference evidence="2 3" key="1">
    <citation type="submission" date="2017-09" db="EMBL/GenBank/DDBJ databases">
        <title>Depth-based differentiation of microbial function through sediment-hosted aquifers and enrichment of novel symbionts in the deep terrestrial subsurface.</title>
        <authorList>
            <person name="Probst A.J."/>
            <person name="Ladd B."/>
            <person name="Jarett J.K."/>
            <person name="Geller-Mcgrath D.E."/>
            <person name="Sieber C.M."/>
            <person name="Emerson J.B."/>
            <person name="Anantharaman K."/>
            <person name="Thomas B.C."/>
            <person name="Malmstrom R."/>
            <person name="Stieglmeier M."/>
            <person name="Klingl A."/>
            <person name="Woyke T."/>
            <person name="Ryan C.M."/>
            <person name="Banfield J.F."/>
        </authorList>
    </citation>
    <scope>NUCLEOTIDE SEQUENCE [LARGE SCALE GENOMIC DNA]</scope>
    <source>
        <strain evidence="2">CG22_combo_CG10-13_8_21_14_all_42_17</strain>
    </source>
</reference>
<dbReference type="SUPFAM" id="SSF53335">
    <property type="entry name" value="S-adenosyl-L-methionine-dependent methyltransferases"/>
    <property type="match status" value="1"/>
</dbReference>
<dbReference type="AlphaFoldDB" id="A0A2H0BEA9"/>
<dbReference type="PANTHER" id="PTHR34203">
    <property type="entry name" value="METHYLTRANSFERASE, FKBM FAMILY PROTEIN"/>
    <property type="match status" value="1"/>
</dbReference>
<gene>
    <name evidence="2" type="ORF">COX06_00365</name>
</gene>
<proteinExistence type="predicted"/>
<evidence type="ECO:0000259" key="1">
    <source>
        <dbReference type="Pfam" id="PF05050"/>
    </source>
</evidence>
<name>A0A2H0BEA9_9BACT</name>